<evidence type="ECO:0000259" key="2">
    <source>
        <dbReference type="Pfam" id="PF05699"/>
    </source>
</evidence>
<dbReference type="GO" id="GO:0046983">
    <property type="term" value="F:protein dimerization activity"/>
    <property type="evidence" value="ECO:0007669"/>
    <property type="project" value="InterPro"/>
</dbReference>
<dbReference type="Proteomes" id="UP001286313">
    <property type="component" value="Unassembled WGS sequence"/>
</dbReference>
<accession>A0AAE1KN51</accession>
<dbReference type="InterPro" id="IPR012337">
    <property type="entry name" value="RNaseH-like_sf"/>
</dbReference>
<evidence type="ECO:0000313" key="3">
    <source>
        <dbReference type="EMBL" id="KAK3880056.1"/>
    </source>
</evidence>
<feature type="domain" description="HAT C-terminal dimerisation" evidence="2">
    <location>
        <begin position="24"/>
        <end position="101"/>
    </location>
</feature>
<organism evidence="3 4">
    <name type="scientific">Petrolisthes cinctipes</name>
    <name type="common">Flat porcelain crab</name>
    <dbReference type="NCBI Taxonomy" id="88211"/>
    <lineage>
        <taxon>Eukaryota</taxon>
        <taxon>Metazoa</taxon>
        <taxon>Ecdysozoa</taxon>
        <taxon>Arthropoda</taxon>
        <taxon>Crustacea</taxon>
        <taxon>Multicrustacea</taxon>
        <taxon>Malacostraca</taxon>
        <taxon>Eumalacostraca</taxon>
        <taxon>Eucarida</taxon>
        <taxon>Decapoda</taxon>
        <taxon>Pleocyemata</taxon>
        <taxon>Anomura</taxon>
        <taxon>Galatheoidea</taxon>
        <taxon>Porcellanidae</taxon>
        <taxon>Petrolisthes</taxon>
    </lineage>
</organism>
<proteinExistence type="predicted"/>
<dbReference type="EMBL" id="JAWQEG010001360">
    <property type="protein sequence ID" value="KAK3880056.1"/>
    <property type="molecule type" value="Genomic_DNA"/>
</dbReference>
<dbReference type="SUPFAM" id="SSF53098">
    <property type="entry name" value="Ribonuclease H-like"/>
    <property type="match status" value="1"/>
</dbReference>
<sequence>MKRNKFLPLAKRSTTPRPTPAENEVTLYLNQPCLQNDCDPLGYWKNKQPQFPVLTSLASKYLAIPATSAPVEILFSIAGKLYRPERCNLSDTRFEQLMMIRCNPQIPQ</sequence>
<evidence type="ECO:0000256" key="1">
    <source>
        <dbReference type="SAM" id="MobiDB-lite"/>
    </source>
</evidence>
<comment type="caution">
    <text evidence="3">The sequence shown here is derived from an EMBL/GenBank/DDBJ whole genome shotgun (WGS) entry which is preliminary data.</text>
</comment>
<dbReference type="PANTHER" id="PTHR47611:SF3">
    <property type="entry name" value="HAT C-TERMINAL DIMERISATION DOMAIN-CONTAINING PROTEIN"/>
    <property type="match status" value="1"/>
</dbReference>
<dbReference type="InterPro" id="IPR008906">
    <property type="entry name" value="HATC_C_dom"/>
</dbReference>
<name>A0AAE1KN51_PETCI</name>
<keyword evidence="4" id="KW-1185">Reference proteome</keyword>
<evidence type="ECO:0000313" key="4">
    <source>
        <dbReference type="Proteomes" id="UP001286313"/>
    </source>
</evidence>
<gene>
    <name evidence="3" type="ORF">Pcinc_015443</name>
</gene>
<dbReference type="AlphaFoldDB" id="A0AAE1KN51"/>
<reference evidence="3" key="1">
    <citation type="submission" date="2023-10" db="EMBL/GenBank/DDBJ databases">
        <title>Genome assemblies of two species of porcelain crab, Petrolisthes cinctipes and Petrolisthes manimaculis (Anomura: Porcellanidae).</title>
        <authorList>
            <person name="Angst P."/>
        </authorList>
    </citation>
    <scope>NUCLEOTIDE SEQUENCE</scope>
    <source>
        <strain evidence="3">PB745_01</strain>
        <tissue evidence="3">Gill</tissue>
    </source>
</reference>
<protein>
    <recommendedName>
        <fullName evidence="2">HAT C-terminal dimerisation domain-containing protein</fullName>
    </recommendedName>
</protein>
<dbReference type="Pfam" id="PF05699">
    <property type="entry name" value="Dimer_Tnp_hAT"/>
    <property type="match status" value="1"/>
</dbReference>
<feature type="region of interest" description="Disordered" evidence="1">
    <location>
        <begin position="1"/>
        <end position="21"/>
    </location>
</feature>
<dbReference type="PANTHER" id="PTHR47611">
    <property type="entry name" value="HAT DIMERISATION DOMAIN, C-TERMINAL"/>
    <property type="match status" value="1"/>
</dbReference>